<dbReference type="WBParaSite" id="GPUH_0001162201-mRNA-1">
    <property type="protein sequence ID" value="GPUH_0001162201-mRNA-1"/>
    <property type="gene ID" value="GPUH_0001162201"/>
</dbReference>
<name>A0A183DSB7_9BILA</name>
<sequence length="84" mass="9442">MRTTGRHGRVLYSELIDASAQLVLSVHKAVFPDGNSTDPTTTEGTRIPHSSYSLNIIPHLNVPHSSRNGKDFEPFKLNLWIWKS</sequence>
<gene>
    <name evidence="1" type="ORF">GPUH_LOCUS11608</name>
</gene>
<evidence type="ECO:0000313" key="1">
    <source>
        <dbReference type="EMBL" id="VDN19003.1"/>
    </source>
</evidence>
<organism evidence="3">
    <name type="scientific">Gongylonema pulchrum</name>
    <dbReference type="NCBI Taxonomy" id="637853"/>
    <lineage>
        <taxon>Eukaryota</taxon>
        <taxon>Metazoa</taxon>
        <taxon>Ecdysozoa</taxon>
        <taxon>Nematoda</taxon>
        <taxon>Chromadorea</taxon>
        <taxon>Rhabditida</taxon>
        <taxon>Spirurina</taxon>
        <taxon>Spiruromorpha</taxon>
        <taxon>Spiruroidea</taxon>
        <taxon>Gongylonematidae</taxon>
        <taxon>Gongylonema</taxon>
    </lineage>
</organism>
<accession>A0A183DSB7</accession>
<reference evidence="3" key="1">
    <citation type="submission" date="2016-06" db="UniProtKB">
        <authorList>
            <consortium name="WormBaseParasite"/>
        </authorList>
    </citation>
    <scope>IDENTIFICATION</scope>
</reference>
<reference evidence="1 2" key="2">
    <citation type="submission" date="2018-11" db="EMBL/GenBank/DDBJ databases">
        <authorList>
            <consortium name="Pathogen Informatics"/>
        </authorList>
    </citation>
    <scope>NUCLEOTIDE SEQUENCE [LARGE SCALE GENOMIC DNA]</scope>
</reference>
<keyword evidence="2" id="KW-1185">Reference proteome</keyword>
<dbReference type="Proteomes" id="UP000271098">
    <property type="component" value="Unassembled WGS sequence"/>
</dbReference>
<proteinExistence type="predicted"/>
<protein>
    <submittedName>
        <fullName evidence="1 3">Uncharacterized protein</fullName>
    </submittedName>
</protein>
<dbReference type="EMBL" id="UYRT01078665">
    <property type="protein sequence ID" value="VDN19003.1"/>
    <property type="molecule type" value="Genomic_DNA"/>
</dbReference>
<evidence type="ECO:0000313" key="2">
    <source>
        <dbReference type="Proteomes" id="UP000271098"/>
    </source>
</evidence>
<evidence type="ECO:0000313" key="3">
    <source>
        <dbReference type="WBParaSite" id="GPUH_0001162201-mRNA-1"/>
    </source>
</evidence>
<dbReference type="AlphaFoldDB" id="A0A183DSB7"/>